<evidence type="ECO:0000256" key="2">
    <source>
        <dbReference type="SAM" id="SignalP"/>
    </source>
</evidence>
<feature type="signal peptide" evidence="2">
    <location>
        <begin position="1"/>
        <end position="19"/>
    </location>
</feature>
<dbReference type="VEuPathDB" id="VectorBase:BGLB036142"/>
<protein>
    <recommendedName>
        <fullName evidence="5">Ig-like domain-containing protein</fullName>
    </recommendedName>
</protein>
<feature type="chain" id="PRO_5012609668" description="Ig-like domain-containing protein" evidence="2">
    <location>
        <begin position="20"/>
        <end position="584"/>
    </location>
</feature>
<evidence type="ECO:0000256" key="1">
    <source>
        <dbReference type="SAM" id="Phobius"/>
    </source>
</evidence>
<dbReference type="AlphaFoldDB" id="A0A2C9LXI6"/>
<evidence type="ECO:0000313" key="3">
    <source>
        <dbReference type="EnsemblMetazoa" id="BGLB036142-PA"/>
    </source>
</evidence>
<dbReference type="Proteomes" id="UP000076420">
    <property type="component" value="Unassembled WGS sequence"/>
</dbReference>
<keyword evidence="1" id="KW-0472">Membrane</keyword>
<dbReference type="KEGG" id="bgt:106058312"/>
<keyword evidence="1" id="KW-0812">Transmembrane</keyword>
<dbReference type="OrthoDB" id="10318743at2759"/>
<proteinExistence type="predicted"/>
<evidence type="ECO:0000313" key="4">
    <source>
        <dbReference type="Proteomes" id="UP000076420"/>
    </source>
</evidence>
<gene>
    <name evidence="3" type="primary">106058312</name>
</gene>
<organism evidence="3 4">
    <name type="scientific">Biomphalaria glabrata</name>
    <name type="common">Bloodfluke planorb</name>
    <name type="synonym">Freshwater snail</name>
    <dbReference type="NCBI Taxonomy" id="6526"/>
    <lineage>
        <taxon>Eukaryota</taxon>
        <taxon>Metazoa</taxon>
        <taxon>Spiralia</taxon>
        <taxon>Lophotrochozoa</taxon>
        <taxon>Mollusca</taxon>
        <taxon>Gastropoda</taxon>
        <taxon>Heterobranchia</taxon>
        <taxon>Euthyneura</taxon>
        <taxon>Panpulmonata</taxon>
        <taxon>Hygrophila</taxon>
        <taxon>Lymnaeoidea</taxon>
        <taxon>Planorbidae</taxon>
        <taxon>Biomphalaria</taxon>
    </lineage>
</organism>
<dbReference type="VEuPathDB" id="VectorBase:BGLAX_039984"/>
<reference evidence="3" key="1">
    <citation type="submission" date="2020-05" db="UniProtKB">
        <authorList>
            <consortium name="EnsemblMetazoa"/>
        </authorList>
    </citation>
    <scope>IDENTIFICATION</scope>
    <source>
        <strain evidence="3">BB02</strain>
    </source>
</reference>
<dbReference type="EnsemblMetazoa" id="BGLB036142-RA">
    <property type="protein sequence ID" value="BGLB036142-PA"/>
    <property type="gene ID" value="BGLB036142"/>
</dbReference>
<keyword evidence="2" id="KW-0732">Signal</keyword>
<sequence>MIFACRVLTVYVVLLRAKGKATLETKVTIFDQSKSQYCLSGLLPGYDKIQLEIRVVSRQVNVVRIFLNSTVLQICQIDLESVTCNETTQDGCFCRSKDQLLNLYLLVVRLPARRQYSRSDVHVTSLSNGVLTKHRQSVKLPLIDSQLSVNFHVDGKLLDIFPFKNISLKLNSPHLIQVCNTIMSSQKQASVRWQCGTEVTPFTECVETTIELITDNQSLCIENIKTCDGNKSLQVLLIGRPEITITDVSKSKTCSTGLLANSDYVQLRLLYDAYNSSKVDHIDIEAISQLEIDDHPKTINKGYEMVTNSESLVHICRISLRPCPTMGTSQCFCSFNVDHVYHLTVNVTAQLEFSRGFMLAVLSPTANYDDTLLLGRRIQLKKFYVKGSESATLLYEGVDLLADKCSNNFTVISDKTLTFCMYDIDHPAISLFVNSNHTQTSMSGDCLKSKVRLEAGSNHLVYSYIDSCRRRGSYECTIWSSTIAIVNITVTPDTIEEIDLTEGWTFIWHILLAMVVVNVVFILYCYKIGACCFSDCGDDIPLIIFQDSSSLGASSVSDSVDPVYKHVLKIKLNSSRSDIIIGKR</sequence>
<evidence type="ECO:0008006" key="5">
    <source>
        <dbReference type="Google" id="ProtNLM"/>
    </source>
</evidence>
<name>A0A2C9LXI6_BIOGL</name>
<accession>A0A2C9LXI6</accession>
<keyword evidence="1" id="KW-1133">Transmembrane helix</keyword>
<feature type="transmembrane region" description="Helical" evidence="1">
    <location>
        <begin position="506"/>
        <end position="526"/>
    </location>
</feature>